<dbReference type="EMBL" id="CP011452">
    <property type="protein sequence ID" value="AKH43235.1"/>
    <property type="molecule type" value="Genomic_DNA"/>
</dbReference>
<organism evidence="1 2">
    <name type="scientific">Croceibacterium atlanticum</name>
    <dbReference type="NCBI Taxonomy" id="1267766"/>
    <lineage>
        <taxon>Bacteria</taxon>
        <taxon>Pseudomonadati</taxon>
        <taxon>Pseudomonadota</taxon>
        <taxon>Alphaproteobacteria</taxon>
        <taxon>Sphingomonadales</taxon>
        <taxon>Erythrobacteraceae</taxon>
        <taxon>Croceibacterium</taxon>
    </lineage>
</organism>
<dbReference type="AlphaFoldDB" id="A0A0F7KWQ6"/>
<dbReference type="STRING" id="1267766.WYH_02202"/>
<keyword evidence="2" id="KW-1185">Reference proteome</keyword>
<dbReference type="RefSeq" id="WP_046903847.1">
    <property type="nucleotide sequence ID" value="NZ_CP011452.2"/>
</dbReference>
<dbReference type="InterPro" id="IPR010836">
    <property type="entry name" value="SapC"/>
</dbReference>
<dbReference type="KEGG" id="aay:WYH_02202"/>
<dbReference type="Proteomes" id="UP000034392">
    <property type="component" value="Chromosome"/>
</dbReference>
<dbReference type="OrthoDB" id="8888710at2"/>
<evidence type="ECO:0000313" key="2">
    <source>
        <dbReference type="Proteomes" id="UP000034392"/>
    </source>
</evidence>
<evidence type="ECO:0000313" key="1">
    <source>
        <dbReference type="EMBL" id="AKH43235.1"/>
    </source>
</evidence>
<proteinExistence type="predicted"/>
<gene>
    <name evidence="1" type="ORF">WYH_02202</name>
</gene>
<dbReference type="PATRIC" id="fig|1267766.3.peg.2230"/>
<sequence>MADLTYLDSRSHSDLRLDLANAANRHFVQVVAEEMPVAANEYPIFFTKNPQTGSFYAGVVMGLEAGTNLYAANGELPGYRPADLVRQGFFLSDGQIAIDPESPAFIPDGKPIFDERGEATPVLQAVQRAMHMLEKGLPETDAILARFVEHRLLEPIDISLDFDDGSRLRLDGLYSTSLDALHSLPDAVALELFRNGDLQIAYIQAASINHIRRLAKIRNDRLLAATS</sequence>
<reference evidence="1" key="1">
    <citation type="submission" date="2015-05" db="EMBL/GenBank/DDBJ databases">
        <title>The complete genome of Altererythrobacter atlanticus strain 26DY36.</title>
        <authorList>
            <person name="Wu Y.-H."/>
            <person name="Cheng H."/>
            <person name="Wu X.-W."/>
        </authorList>
    </citation>
    <scope>NUCLEOTIDE SEQUENCE [LARGE SCALE GENOMIC DNA]</scope>
    <source>
        <strain evidence="1">26DY36</strain>
    </source>
</reference>
<accession>A0A0F7KWQ6</accession>
<protein>
    <submittedName>
        <fullName evidence="1">SapC</fullName>
    </submittedName>
</protein>
<dbReference type="Pfam" id="PF07277">
    <property type="entry name" value="SapC"/>
    <property type="match status" value="1"/>
</dbReference>
<name>A0A0F7KWQ6_9SPHN</name>